<name>A0A1G1XM47_9BACT</name>
<dbReference type="EMBL" id="MHIA01000034">
    <property type="protein sequence ID" value="OGY41109.1"/>
    <property type="molecule type" value="Genomic_DNA"/>
</dbReference>
<accession>A0A1G1XM47</accession>
<dbReference type="SUPFAM" id="SSF55821">
    <property type="entry name" value="YrdC/RibB"/>
    <property type="match status" value="1"/>
</dbReference>
<dbReference type="InterPro" id="IPR006070">
    <property type="entry name" value="Sua5-like_dom"/>
</dbReference>
<dbReference type="PROSITE" id="PS51163">
    <property type="entry name" value="YRDC"/>
    <property type="match status" value="1"/>
</dbReference>
<gene>
    <name evidence="2" type="ORF">A2Y67_01150</name>
</gene>
<feature type="domain" description="YrdC-like" evidence="1">
    <location>
        <begin position="12"/>
        <end position="196"/>
    </location>
</feature>
<dbReference type="PANTHER" id="PTHR42828">
    <property type="entry name" value="DHBP SYNTHASE RIBB-LIKE ALPHA/BETA DOMAIN-CONTAINING PROTEIN"/>
    <property type="match status" value="1"/>
</dbReference>
<organism evidence="2 3">
    <name type="scientific">Candidatus Buchananbacteria bacterium RBG_13_39_9</name>
    <dbReference type="NCBI Taxonomy" id="1797531"/>
    <lineage>
        <taxon>Bacteria</taxon>
        <taxon>Candidatus Buchananiibacteriota</taxon>
    </lineage>
</organism>
<dbReference type="GO" id="GO:0003725">
    <property type="term" value="F:double-stranded RNA binding"/>
    <property type="evidence" value="ECO:0007669"/>
    <property type="project" value="InterPro"/>
</dbReference>
<protein>
    <submittedName>
        <fullName evidence="2">Threonylcarbamoyl-AMP synthase</fullName>
    </submittedName>
</protein>
<sequence>MVLKINPQDPEVKKIQQAAGILKNGGLVVYPTDTIYGLGCDIFNKPAITKIYQLKKREKQKPLSILCFDLKQASQYALIPDYSFRIMKQNLPGPFTFILKAKSITPENFLAQNKTVGIRIPDNKICLELAKQLNNPIITTSLNISGEQVMTSPGQLSLEMKNKIDLIIDAGFLPQEASTVVDLTQLPPQIIRQGKGIINS</sequence>
<evidence type="ECO:0000313" key="2">
    <source>
        <dbReference type="EMBL" id="OGY41109.1"/>
    </source>
</evidence>
<dbReference type="InterPro" id="IPR017945">
    <property type="entry name" value="DHBP_synth_RibB-like_a/b_dom"/>
</dbReference>
<dbReference type="PANTHER" id="PTHR42828:SF3">
    <property type="entry name" value="THREONYLCARBAMOYL-AMP SYNTHASE"/>
    <property type="match status" value="1"/>
</dbReference>
<dbReference type="AlphaFoldDB" id="A0A1G1XM47"/>
<dbReference type="InterPro" id="IPR052532">
    <property type="entry name" value="SUA5_domain"/>
</dbReference>
<comment type="caution">
    <text evidence="2">The sequence shown here is derived from an EMBL/GenBank/DDBJ whole genome shotgun (WGS) entry which is preliminary data.</text>
</comment>
<proteinExistence type="predicted"/>
<reference evidence="2 3" key="1">
    <citation type="journal article" date="2016" name="Nat. Commun.">
        <title>Thousands of microbial genomes shed light on interconnected biogeochemical processes in an aquifer system.</title>
        <authorList>
            <person name="Anantharaman K."/>
            <person name="Brown C.T."/>
            <person name="Hug L.A."/>
            <person name="Sharon I."/>
            <person name="Castelle C.J."/>
            <person name="Probst A.J."/>
            <person name="Thomas B.C."/>
            <person name="Singh A."/>
            <person name="Wilkins M.J."/>
            <person name="Karaoz U."/>
            <person name="Brodie E.L."/>
            <person name="Williams K.H."/>
            <person name="Hubbard S.S."/>
            <person name="Banfield J.F."/>
        </authorList>
    </citation>
    <scope>NUCLEOTIDE SEQUENCE [LARGE SCALE GENOMIC DNA]</scope>
</reference>
<evidence type="ECO:0000259" key="1">
    <source>
        <dbReference type="PROSITE" id="PS51163"/>
    </source>
</evidence>
<dbReference type="Gene3D" id="3.90.870.10">
    <property type="entry name" value="DHBP synthase"/>
    <property type="match status" value="1"/>
</dbReference>
<dbReference type="Proteomes" id="UP000176260">
    <property type="component" value="Unassembled WGS sequence"/>
</dbReference>
<evidence type="ECO:0000313" key="3">
    <source>
        <dbReference type="Proteomes" id="UP000176260"/>
    </source>
</evidence>
<dbReference type="Pfam" id="PF01300">
    <property type="entry name" value="Sua5_yciO_yrdC"/>
    <property type="match status" value="1"/>
</dbReference>
<dbReference type="NCBIfam" id="TIGR00057">
    <property type="entry name" value="L-threonylcarbamoyladenylate synthase"/>
    <property type="match status" value="1"/>
</dbReference>